<dbReference type="AlphaFoldDB" id="A0A9W7AVP3"/>
<organism evidence="2 3">
    <name type="scientific">Triparma laevis f. inornata</name>
    <dbReference type="NCBI Taxonomy" id="1714386"/>
    <lineage>
        <taxon>Eukaryota</taxon>
        <taxon>Sar</taxon>
        <taxon>Stramenopiles</taxon>
        <taxon>Ochrophyta</taxon>
        <taxon>Bolidophyceae</taxon>
        <taxon>Parmales</taxon>
        <taxon>Triparmaceae</taxon>
        <taxon>Triparma</taxon>
    </lineage>
</organism>
<keyword evidence="1" id="KW-1133">Transmembrane helix</keyword>
<name>A0A9W7AVP3_9STRA</name>
<gene>
    <name evidence="2" type="ORF">TL16_g06914</name>
</gene>
<protein>
    <submittedName>
        <fullName evidence="2">Uncharacterized protein</fullName>
    </submittedName>
</protein>
<keyword evidence="1" id="KW-0812">Transmembrane</keyword>
<accession>A0A9W7AVP3</accession>
<dbReference type="EMBL" id="BLQM01000214">
    <property type="protein sequence ID" value="GMH75938.1"/>
    <property type="molecule type" value="Genomic_DNA"/>
</dbReference>
<evidence type="ECO:0000256" key="1">
    <source>
        <dbReference type="SAM" id="Phobius"/>
    </source>
</evidence>
<evidence type="ECO:0000313" key="3">
    <source>
        <dbReference type="Proteomes" id="UP001162640"/>
    </source>
</evidence>
<evidence type="ECO:0000313" key="2">
    <source>
        <dbReference type="EMBL" id="GMH75938.1"/>
    </source>
</evidence>
<sequence length="278" mass="29239">MGGWFSSSCSYESGWNKNNACPPGFETIEDCGWWSSTISCRLTKTPSSQAVPVSARYNIDNEICSTGVNKNISPDDGGPVPPNAPPCGGNDVEIATRYTACCSNVFGGCNVDGWMQTRTCAEGQGDLVFDVWGPKGCADKSSGLSNNFQAQQWCKDEGSGSGHCWIPYSMSSDTTCFPLDKDLSGQWTSISSDGWSATNNFGGTRQSLPGSETPADLFKNAWEESAVREVKVGNVGAVAGVGGLGAAAVVGIFNRRRKLRVVKKGGVGGEGGNAIQMV</sequence>
<proteinExistence type="predicted"/>
<keyword evidence="1" id="KW-0472">Membrane</keyword>
<feature type="transmembrane region" description="Helical" evidence="1">
    <location>
        <begin position="235"/>
        <end position="254"/>
    </location>
</feature>
<comment type="caution">
    <text evidence="2">The sequence shown here is derived from an EMBL/GenBank/DDBJ whole genome shotgun (WGS) entry which is preliminary data.</text>
</comment>
<reference evidence="3" key="1">
    <citation type="journal article" date="2023" name="Commun. Biol.">
        <title>Genome analysis of Parmales, the sister group of diatoms, reveals the evolutionary specialization of diatoms from phago-mixotrophs to photoautotrophs.</title>
        <authorList>
            <person name="Ban H."/>
            <person name="Sato S."/>
            <person name="Yoshikawa S."/>
            <person name="Yamada K."/>
            <person name="Nakamura Y."/>
            <person name="Ichinomiya M."/>
            <person name="Sato N."/>
            <person name="Blanc-Mathieu R."/>
            <person name="Endo H."/>
            <person name="Kuwata A."/>
            <person name="Ogata H."/>
        </authorList>
    </citation>
    <scope>NUCLEOTIDE SEQUENCE [LARGE SCALE GENOMIC DNA]</scope>
</reference>
<dbReference type="Proteomes" id="UP001162640">
    <property type="component" value="Unassembled WGS sequence"/>
</dbReference>